<evidence type="ECO:0000313" key="3">
    <source>
        <dbReference type="Proteomes" id="UP001500033"/>
    </source>
</evidence>
<feature type="domain" description="AB hydrolase-1" evidence="1">
    <location>
        <begin position="4"/>
        <end position="211"/>
    </location>
</feature>
<dbReference type="InterPro" id="IPR029058">
    <property type="entry name" value="AB_hydrolase_fold"/>
</dbReference>
<comment type="caution">
    <text evidence="2">The sequence shown here is derived from an EMBL/GenBank/DDBJ whole genome shotgun (WGS) entry which is preliminary data.</text>
</comment>
<dbReference type="Gene3D" id="3.40.50.1820">
    <property type="entry name" value="alpha/beta hydrolase"/>
    <property type="match status" value="1"/>
</dbReference>
<proteinExistence type="predicted"/>
<protein>
    <submittedName>
        <fullName evidence="2">Alpha/beta hydrolase</fullName>
    </submittedName>
</protein>
<dbReference type="PANTHER" id="PTHR43194:SF5">
    <property type="entry name" value="PIMELOYL-[ACYL-CARRIER PROTEIN] METHYL ESTER ESTERASE"/>
    <property type="match status" value="1"/>
</dbReference>
<evidence type="ECO:0000259" key="1">
    <source>
        <dbReference type="Pfam" id="PF12697"/>
    </source>
</evidence>
<dbReference type="InterPro" id="IPR000073">
    <property type="entry name" value="AB_hydrolase_1"/>
</dbReference>
<dbReference type="InterPro" id="IPR050228">
    <property type="entry name" value="Carboxylesterase_BioH"/>
</dbReference>
<dbReference type="Pfam" id="PF12697">
    <property type="entry name" value="Abhydrolase_6"/>
    <property type="match status" value="1"/>
</dbReference>
<dbReference type="Proteomes" id="UP001500033">
    <property type="component" value="Unassembled WGS sequence"/>
</dbReference>
<name>A0ABN1SCG5_9ACTN</name>
<dbReference type="GO" id="GO:0016787">
    <property type="term" value="F:hydrolase activity"/>
    <property type="evidence" value="ECO:0007669"/>
    <property type="project" value="UniProtKB-KW"/>
</dbReference>
<sequence length="254" mass="27425">MATFVLVPGAWAGGWIWRSVSDRLRDAGHRVYTPTLTGLGERSHLGGPHIGPGTHVEDVAGVLTYEGLEDVVLVGHSYAAAVLPGVADRCRERLRGLVYVDAAPLPSGMAPAELLPAGLRETFADSVARDGDGWALPVPHWDELTRTFGTVGISDAQRELMTLLQTPHPWSCYTRGVVLEHGNDPGLPQTLVCCAMPPQQREFFRGDHSPLAGDWTFRDLPGTCRPGTGRCSPTPTGWPPCCPRLRMADPPRPA</sequence>
<keyword evidence="3" id="KW-1185">Reference proteome</keyword>
<reference evidence="2 3" key="1">
    <citation type="journal article" date="2019" name="Int. J. Syst. Evol. Microbiol.">
        <title>The Global Catalogue of Microorganisms (GCM) 10K type strain sequencing project: providing services to taxonomists for standard genome sequencing and annotation.</title>
        <authorList>
            <consortium name="The Broad Institute Genomics Platform"/>
            <consortium name="The Broad Institute Genome Sequencing Center for Infectious Disease"/>
            <person name="Wu L."/>
            <person name="Ma J."/>
        </authorList>
    </citation>
    <scope>NUCLEOTIDE SEQUENCE [LARGE SCALE GENOMIC DNA]</scope>
    <source>
        <strain evidence="2 3">JCM 11445</strain>
    </source>
</reference>
<dbReference type="EMBL" id="BAAAIE010000029">
    <property type="protein sequence ID" value="GAA0983524.1"/>
    <property type="molecule type" value="Genomic_DNA"/>
</dbReference>
<evidence type="ECO:0000313" key="2">
    <source>
        <dbReference type="EMBL" id="GAA0983524.1"/>
    </source>
</evidence>
<keyword evidence="2" id="KW-0378">Hydrolase</keyword>
<dbReference type="SUPFAM" id="SSF53474">
    <property type="entry name" value="alpha/beta-Hydrolases"/>
    <property type="match status" value="1"/>
</dbReference>
<gene>
    <name evidence="2" type="ORF">GCM10009576_046070</name>
</gene>
<organism evidence="2 3">
    <name type="scientific">Streptomyces rhizosphaericus</name>
    <dbReference type="NCBI Taxonomy" id="114699"/>
    <lineage>
        <taxon>Bacteria</taxon>
        <taxon>Bacillati</taxon>
        <taxon>Actinomycetota</taxon>
        <taxon>Actinomycetes</taxon>
        <taxon>Kitasatosporales</taxon>
        <taxon>Streptomycetaceae</taxon>
        <taxon>Streptomyces</taxon>
        <taxon>Streptomyces violaceusniger group</taxon>
    </lineage>
</organism>
<accession>A0ABN1SCG5</accession>
<dbReference type="PANTHER" id="PTHR43194">
    <property type="entry name" value="HYDROLASE ALPHA/BETA FOLD FAMILY"/>
    <property type="match status" value="1"/>
</dbReference>